<dbReference type="EMBL" id="JZWS01000162">
    <property type="protein sequence ID" value="KJR78237.1"/>
    <property type="molecule type" value="Genomic_DNA"/>
</dbReference>
<evidence type="ECO:0000313" key="1">
    <source>
        <dbReference type="EMBL" id="KJR78237.1"/>
    </source>
</evidence>
<dbReference type="PANTHER" id="PTHR43666:SF1">
    <property type="entry name" value="CONSERVED PROTEIN"/>
    <property type="match status" value="1"/>
</dbReference>
<protein>
    <submittedName>
        <fullName evidence="1">Uncharacterized protein</fullName>
    </submittedName>
</protein>
<accession>A0A0F2LL13</accession>
<organism evidence="1">
    <name type="scientific">Candidatus Aramenus sulfurataquae</name>
    <dbReference type="NCBI Taxonomy" id="1326980"/>
    <lineage>
        <taxon>Archaea</taxon>
        <taxon>Thermoproteota</taxon>
        <taxon>Thermoprotei</taxon>
        <taxon>Sulfolobales</taxon>
        <taxon>Sulfolobaceae</taxon>
        <taxon>Candidatus Aramenus</taxon>
    </lineage>
</organism>
<dbReference type="PANTHER" id="PTHR43666">
    <property type="entry name" value="TLDD PROTEIN"/>
    <property type="match status" value="1"/>
</dbReference>
<name>A0A0F2LL13_9CREN</name>
<reference evidence="1" key="1">
    <citation type="submission" date="2015-03" db="EMBL/GenBank/DDBJ databases">
        <title>Metagenome Sequencing of an Archaeal-Dominated Microbial Community from a Hot Spring at the Los Azufres Geothermal Field, Mexico.</title>
        <authorList>
            <person name="Servin-Garciduenas L.E."/>
            <person name="Martinez-Romero E."/>
        </authorList>
    </citation>
    <scope>NUCLEOTIDE SEQUENCE [LARGE SCALE GENOMIC DNA]</scope>
    <source>
        <strain evidence="1">AZ1-454</strain>
    </source>
</reference>
<dbReference type="AlphaFoldDB" id="A0A0F2LL13"/>
<sequence length="93" mass="10749">MFNNNWHTRFQTYVEGNSTVGRDAVIVYKNGNMEGVAGRLRIADNLNNILMNIEEFSRKISSKMVRYATSSSFSICIDKRCKNQITTFFLKKD</sequence>
<gene>
    <name evidence="1" type="ORF">TQ35_08345</name>
</gene>
<proteinExistence type="predicted"/>
<comment type="caution">
    <text evidence="1">The sequence shown here is derived from an EMBL/GenBank/DDBJ whole genome shotgun (WGS) entry which is preliminary data.</text>
</comment>